<comment type="catalytic activity">
    <reaction evidence="24">
        <text>1-hexadecanoyl-sn-glycero-3-phosphocholine + H2O = sn-glycerol 3-phosphocholine + hexadecanoate + H(+)</text>
        <dbReference type="Rhea" id="RHEA:40435"/>
        <dbReference type="ChEBI" id="CHEBI:7896"/>
        <dbReference type="ChEBI" id="CHEBI:15377"/>
        <dbReference type="ChEBI" id="CHEBI:15378"/>
        <dbReference type="ChEBI" id="CHEBI:16870"/>
        <dbReference type="ChEBI" id="CHEBI:72998"/>
    </reaction>
    <physiologicalReaction direction="left-to-right" evidence="24">
        <dbReference type="Rhea" id="RHEA:40436"/>
    </physiologicalReaction>
</comment>
<dbReference type="GO" id="GO:0052689">
    <property type="term" value="F:carboxylic ester hydrolase activity"/>
    <property type="evidence" value="ECO:0007669"/>
    <property type="project" value="TreeGrafter"/>
</dbReference>
<keyword evidence="16" id="KW-0472">Membrane</keyword>
<keyword evidence="14" id="KW-0007">Acetylation</keyword>
<evidence type="ECO:0000256" key="7">
    <source>
        <dbReference type="ARBA" id="ARBA00012423"/>
    </source>
</evidence>
<keyword evidence="17" id="KW-0539">Nucleus</keyword>
<dbReference type="EC" id="3.1.2.22" evidence="7"/>
<name>A0A7J7EI81_DICBM</name>
<dbReference type="AlphaFoldDB" id="A0A7J7EI81"/>
<evidence type="ECO:0000256" key="5">
    <source>
        <dbReference type="ARBA" id="ARBA00006499"/>
    </source>
</evidence>
<keyword evidence="15" id="KW-0443">Lipid metabolism</keyword>
<evidence type="ECO:0000256" key="17">
    <source>
        <dbReference type="ARBA" id="ARBA00023242"/>
    </source>
</evidence>
<evidence type="ECO:0000256" key="6">
    <source>
        <dbReference type="ARBA" id="ARBA00011738"/>
    </source>
</evidence>
<dbReference type="GO" id="GO:0005886">
    <property type="term" value="C:plasma membrane"/>
    <property type="evidence" value="ECO:0007669"/>
    <property type="project" value="UniProtKB-SubCell"/>
</dbReference>
<comment type="caution">
    <text evidence="26">The sequence shown here is derived from an EMBL/GenBank/DDBJ whole genome shotgun (WGS) entry which is preliminary data.</text>
</comment>
<dbReference type="InterPro" id="IPR029058">
    <property type="entry name" value="AB_hydrolase_fold"/>
</dbReference>
<evidence type="ECO:0000256" key="14">
    <source>
        <dbReference type="ARBA" id="ARBA00022990"/>
    </source>
</evidence>
<evidence type="ECO:0000256" key="8">
    <source>
        <dbReference type="ARBA" id="ARBA00014923"/>
    </source>
</evidence>
<dbReference type="InterPro" id="IPR050565">
    <property type="entry name" value="LYPA1-2/EST-like"/>
</dbReference>
<evidence type="ECO:0000256" key="2">
    <source>
        <dbReference type="ARBA" id="ARBA00004236"/>
    </source>
</evidence>
<evidence type="ECO:0000256" key="12">
    <source>
        <dbReference type="ARBA" id="ARBA00022824"/>
    </source>
</evidence>
<dbReference type="GO" id="GO:0008474">
    <property type="term" value="F:palmitoyl-(protein) hydrolase activity"/>
    <property type="evidence" value="ECO:0007669"/>
    <property type="project" value="UniProtKB-EC"/>
</dbReference>
<comment type="function">
    <text evidence="21">Acts as an acyl-protein thioesterase. Hydrolyzes fatty acids from S-acylated cysteine residues in proteins such as trimeric G alpha proteins or HRAS. Acts as a palmitoyl thioesterase that catalyzes depalmitoylation of proteins, such as ADRB2, KCNMA1 and SQSTM1. Acts as a negative regulator of autophagy by mediating palmitoylation of SQSTM1, decreasing affinity between SQSTM1 and ATG8 proteins and recruitment of ubiquitinated cargo proteins to autophagosomes. Acts as a lysophospholipase and hydrolyzes lysophosphatidylcholine (lyso-PC). Also hydrolyzes lysophosphatidylethanolamine (lyso-PE), lysophosphatidylinositol (lyso-PI) and lysophosphatidylserine (lyso-PS). Has much higher thioesterase activity than lysophospholipase activity. Contributes to the production of lysophosphatidic acid (LPA) during blood coagulation by recognizing and cleaving plasma phospholipids to generate lysophospholipids which in turn act as substrates for ENPP2 to produce LPA.</text>
</comment>
<evidence type="ECO:0000259" key="25">
    <source>
        <dbReference type="Pfam" id="PF02230"/>
    </source>
</evidence>
<feature type="domain" description="Phospholipase/carboxylesterase/thioesterase" evidence="25">
    <location>
        <begin position="3"/>
        <end position="47"/>
    </location>
</feature>
<dbReference type="Pfam" id="PF02230">
    <property type="entry name" value="Abhydrolase_2"/>
    <property type="match status" value="2"/>
</dbReference>
<keyword evidence="12" id="KW-0256">Endoplasmic reticulum</keyword>
<dbReference type="PANTHER" id="PTHR10655:SF22">
    <property type="entry name" value="ACYL-PROTEIN THIOESTERASE 1"/>
    <property type="match status" value="1"/>
</dbReference>
<accession>A0A7J7EI81</accession>
<evidence type="ECO:0000256" key="4">
    <source>
        <dbReference type="ARBA" id="ARBA00004496"/>
    </source>
</evidence>
<evidence type="ECO:0000313" key="27">
    <source>
        <dbReference type="Proteomes" id="UP000551758"/>
    </source>
</evidence>
<keyword evidence="9" id="KW-1003">Cell membrane</keyword>
<evidence type="ECO:0000256" key="3">
    <source>
        <dbReference type="ARBA" id="ARBA00004240"/>
    </source>
</evidence>
<dbReference type="GO" id="GO:0006631">
    <property type="term" value="P:fatty acid metabolic process"/>
    <property type="evidence" value="ECO:0007669"/>
    <property type="project" value="UniProtKB-KW"/>
</dbReference>
<gene>
    <name evidence="26" type="ORF">HPG69_014796</name>
</gene>
<keyword evidence="27" id="KW-1185">Reference proteome</keyword>
<dbReference type="Gene3D" id="3.40.50.1820">
    <property type="entry name" value="alpha/beta hydrolase"/>
    <property type="match status" value="1"/>
</dbReference>
<comment type="catalytic activity">
    <reaction evidence="23">
        <text>a 1-(9Z-octadecenoyl)-2-acyl-sn-glycero-3-phosphocholine + H2O = a 2-acyl-sn-glycero-3-phosphocholine + (9Z)-octadecenoate + H(+)</text>
        <dbReference type="Rhea" id="RHEA:41720"/>
        <dbReference type="ChEBI" id="CHEBI:15377"/>
        <dbReference type="ChEBI" id="CHEBI:15378"/>
        <dbReference type="ChEBI" id="CHEBI:30823"/>
        <dbReference type="ChEBI" id="CHEBI:57875"/>
        <dbReference type="ChEBI" id="CHEBI:78421"/>
    </reaction>
    <physiologicalReaction direction="left-to-right" evidence="23">
        <dbReference type="Rhea" id="RHEA:41721"/>
    </physiologicalReaction>
</comment>
<evidence type="ECO:0000256" key="23">
    <source>
        <dbReference type="ARBA" id="ARBA00048000"/>
    </source>
</evidence>
<evidence type="ECO:0000256" key="13">
    <source>
        <dbReference type="ARBA" id="ARBA00022832"/>
    </source>
</evidence>
<organism evidence="26 27">
    <name type="scientific">Diceros bicornis minor</name>
    <name type="common">South-central black rhinoceros</name>
    <dbReference type="NCBI Taxonomy" id="77932"/>
    <lineage>
        <taxon>Eukaryota</taxon>
        <taxon>Metazoa</taxon>
        <taxon>Chordata</taxon>
        <taxon>Craniata</taxon>
        <taxon>Vertebrata</taxon>
        <taxon>Euteleostomi</taxon>
        <taxon>Mammalia</taxon>
        <taxon>Eutheria</taxon>
        <taxon>Laurasiatheria</taxon>
        <taxon>Perissodactyla</taxon>
        <taxon>Rhinocerotidae</taxon>
        <taxon>Diceros</taxon>
    </lineage>
</organism>
<evidence type="ECO:0000256" key="19">
    <source>
        <dbReference type="ARBA" id="ARBA00042319"/>
    </source>
</evidence>
<evidence type="ECO:0000256" key="1">
    <source>
        <dbReference type="ARBA" id="ARBA00004126"/>
    </source>
</evidence>
<evidence type="ECO:0000256" key="16">
    <source>
        <dbReference type="ARBA" id="ARBA00023136"/>
    </source>
</evidence>
<dbReference type="GO" id="GO:0031965">
    <property type="term" value="C:nuclear membrane"/>
    <property type="evidence" value="ECO:0007669"/>
    <property type="project" value="UniProtKB-SubCell"/>
</dbReference>
<evidence type="ECO:0000256" key="10">
    <source>
        <dbReference type="ARBA" id="ARBA00022490"/>
    </source>
</evidence>
<keyword evidence="11" id="KW-0378">Hydrolase</keyword>
<protein>
    <recommendedName>
        <fullName evidence="8">Acyl-protein thioesterase 1</fullName>
        <ecNumber evidence="7">3.1.2.22</ecNumber>
    </recommendedName>
    <alternativeName>
        <fullName evidence="20">Lysophospholipase 1</fullName>
    </alternativeName>
    <alternativeName>
        <fullName evidence="19">Lysophospholipase I</fullName>
    </alternativeName>
    <alternativeName>
        <fullName evidence="18">Palmitoyl-protein hydrolase</fullName>
    </alternativeName>
</protein>
<evidence type="ECO:0000313" key="26">
    <source>
        <dbReference type="EMBL" id="KAF5915475.1"/>
    </source>
</evidence>
<evidence type="ECO:0000256" key="11">
    <source>
        <dbReference type="ARBA" id="ARBA00022801"/>
    </source>
</evidence>
<comment type="subunit">
    <text evidence="6">Homodimer.</text>
</comment>
<evidence type="ECO:0000256" key="18">
    <source>
        <dbReference type="ARBA" id="ARBA00031195"/>
    </source>
</evidence>
<evidence type="ECO:0000256" key="15">
    <source>
        <dbReference type="ARBA" id="ARBA00023098"/>
    </source>
</evidence>
<dbReference type="InterPro" id="IPR003140">
    <property type="entry name" value="PLipase/COase/thioEstase"/>
</dbReference>
<proteinExistence type="inferred from homology"/>
<dbReference type="SUPFAM" id="SSF53474">
    <property type="entry name" value="alpha/beta-Hydrolases"/>
    <property type="match status" value="1"/>
</dbReference>
<evidence type="ECO:0000256" key="9">
    <source>
        <dbReference type="ARBA" id="ARBA00022475"/>
    </source>
</evidence>
<dbReference type="GO" id="GO:0005783">
    <property type="term" value="C:endoplasmic reticulum"/>
    <property type="evidence" value="ECO:0007669"/>
    <property type="project" value="UniProtKB-SubCell"/>
</dbReference>
<sequence>MDVTLNVNMAIPSCLDIFGLSPDSQEDELGIKQAAENVKALIEQRNRQVSPHLAVGFHGGWLPQGPISGANRAISTLQCHGDCDPLGPRLVGSLTVEKLKTLVNPANGTFKTYEGMRHSSCHQEMINIKQFIDKRLPPVD</sequence>
<reference evidence="26 27" key="1">
    <citation type="journal article" date="2020" name="Mol. Biol. Evol.">
        <title>Interspecific Gene Flow and the Evolution of Specialization in Black and White Rhinoceros.</title>
        <authorList>
            <person name="Moodley Y."/>
            <person name="Westbury M.V."/>
            <person name="Russo I.M."/>
            <person name="Gopalakrishnan S."/>
            <person name="Rakotoarivelo A."/>
            <person name="Olsen R.A."/>
            <person name="Prost S."/>
            <person name="Tunstall T."/>
            <person name="Ryder O.A."/>
            <person name="Dalen L."/>
            <person name="Bruford M.W."/>
        </authorList>
    </citation>
    <scope>NUCLEOTIDE SEQUENCE [LARGE SCALE GENOMIC DNA]</scope>
    <source>
        <strain evidence="26">SBR-YM</strain>
        <tissue evidence="26">Skin</tissue>
    </source>
</reference>
<dbReference type="PANTHER" id="PTHR10655">
    <property type="entry name" value="LYSOPHOSPHOLIPASE-RELATED"/>
    <property type="match status" value="1"/>
</dbReference>
<comment type="similarity">
    <text evidence="5">Belongs to the AB hydrolase superfamily. AB hydrolase 2 family.</text>
</comment>
<dbReference type="Proteomes" id="UP000551758">
    <property type="component" value="Unassembled WGS sequence"/>
</dbReference>
<evidence type="ECO:0000256" key="20">
    <source>
        <dbReference type="ARBA" id="ARBA00042324"/>
    </source>
</evidence>
<comment type="subcellular location">
    <subcellularLocation>
        <location evidence="2">Cell membrane</location>
    </subcellularLocation>
    <subcellularLocation>
        <location evidence="4">Cytoplasm</location>
    </subcellularLocation>
    <subcellularLocation>
        <location evidence="3">Endoplasmic reticulum</location>
    </subcellularLocation>
    <subcellularLocation>
        <location evidence="1">Nucleus membrane</location>
    </subcellularLocation>
</comment>
<comment type="catalytic activity">
    <reaction evidence="22">
        <text>S-hexadecanoyl-L-cysteinyl-[protein] + H2O = L-cysteinyl-[protein] + hexadecanoate + H(+)</text>
        <dbReference type="Rhea" id="RHEA:19233"/>
        <dbReference type="Rhea" id="RHEA-COMP:10131"/>
        <dbReference type="Rhea" id="RHEA-COMP:11032"/>
        <dbReference type="ChEBI" id="CHEBI:7896"/>
        <dbReference type="ChEBI" id="CHEBI:15377"/>
        <dbReference type="ChEBI" id="CHEBI:15378"/>
        <dbReference type="ChEBI" id="CHEBI:29950"/>
        <dbReference type="ChEBI" id="CHEBI:74151"/>
        <dbReference type="EC" id="3.1.2.22"/>
    </reaction>
</comment>
<keyword evidence="13" id="KW-0276">Fatty acid metabolism</keyword>
<evidence type="ECO:0000256" key="24">
    <source>
        <dbReference type="ARBA" id="ARBA00048656"/>
    </source>
</evidence>
<keyword evidence="10" id="KW-0963">Cytoplasm</keyword>
<dbReference type="EMBL" id="JACDTQ010002862">
    <property type="protein sequence ID" value="KAF5915475.1"/>
    <property type="molecule type" value="Genomic_DNA"/>
</dbReference>
<feature type="domain" description="Phospholipase/carboxylesterase/thioesterase" evidence="25">
    <location>
        <begin position="68"/>
        <end position="134"/>
    </location>
</feature>
<evidence type="ECO:0000256" key="22">
    <source>
        <dbReference type="ARBA" id="ARBA00047337"/>
    </source>
</evidence>
<evidence type="ECO:0000256" key="21">
    <source>
        <dbReference type="ARBA" id="ARBA00045255"/>
    </source>
</evidence>